<evidence type="ECO:0000313" key="2">
    <source>
        <dbReference type="EMBL" id="GFS29137.1"/>
    </source>
</evidence>
<sequence>MHLRSRNLPRPSASNPLDNRAPPMANASQVPDLEGLHHEIHGMAEQMRVMNENNARLIQLLAAANPQLRHPSLMSSDLATLIVRGIVLTTSVPNEQGIGTEHQVRPYVKGVPLRNLVKRDPE</sequence>
<dbReference type="EMBL" id="BJWL01000073">
    <property type="protein sequence ID" value="GFS29137.1"/>
    <property type="molecule type" value="Genomic_DNA"/>
</dbReference>
<reference evidence="3" key="1">
    <citation type="submission" date="2019-07" db="EMBL/GenBank/DDBJ databases">
        <title>De Novo Assembly of kiwifruit Actinidia rufa.</title>
        <authorList>
            <person name="Sugita-Konishi S."/>
            <person name="Sato K."/>
            <person name="Mori E."/>
            <person name="Abe Y."/>
            <person name="Kisaki G."/>
            <person name="Hamano K."/>
            <person name="Suezawa K."/>
            <person name="Otani M."/>
            <person name="Fukuda T."/>
            <person name="Manabe T."/>
            <person name="Gomi K."/>
            <person name="Tabuchi M."/>
            <person name="Akimitsu K."/>
            <person name="Kataoka I."/>
        </authorList>
    </citation>
    <scope>NUCLEOTIDE SEQUENCE [LARGE SCALE GENOMIC DNA]</scope>
    <source>
        <strain evidence="3">cv. Fuchu</strain>
    </source>
</reference>
<dbReference type="Proteomes" id="UP000585474">
    <property type="component" value="Unassembled WGS sequence"/>
</dbReference>
<keyword evidence="3" id="KW-1185">Reference proteome</keyword>
<protein>
    <submittedName>
        <fullName evidence="2">Uncharacterized protein</fullName>
    </submittedName>
</protein>
<comment type="caution">
    <text evidence="2">The sequence shown here is derived from an EMBL/GenBank/DDBJ whole genome shotgun (WGS) entry which is preliminary data.</text>
</comment>
<feature type="region of interest" description="Disordered" evidence="1">
    <location>
        <begin position="1"/>
        <end position="31"/>
    </location>
</feature>
<dbReference type="AlphaFoldDB" id="A0A7J0D7R6"/>
<evidence type="ECO:0000256" key="1">
    <source>
        <dbReference type="SAM" id="MobiDB-lite"/>
    </source>
</evidence>
<accession>A0A7J0D7R6</accession>
<proteinExistence type="predicted"/>
<organism evidence="2 3">
    <name type="scientific">Actinidia rufa</name>
    <dbReference type="NCBI Taxonomy" id="165716"/>
    <lineage>
        <taxon>Eukaryota</taxon>
        <taxon>Viridiplantae</taxon>
        <taxon>Streptophyta</taxon>
        <taxon>Embryophyta</taxon>
        <taxon>Tracheophyta</taxon>
        <taxon>Spermatophyta</taxon>
        <taxon>Magnoliopsida</taxon>
        <taxon>eudicotyledons</taxon>
        <taxon>Gunneridae</taxon>
        <taxon>Pentapetalae</taxon>
        <taxon>asterids</taxon>
        <taxon>Ericales</taxon>
        <taxon>Actinidiaceae</taxon>
        <taxon>Actinidia</taxon>
    </lineage>
</organism>
<gene>
    <name evidence="2" type="ORF">Acr_00g0005500</name>
</gene>
<evidence type="ECO:0000313" key="3">
    <source>
        <dbReference type="Proteomes" id="UP000585474"/>
    </source>
</evidence>
<name>A0A7J0D7R6_9ERIC</name>